<reference evidence="1 2" key="1">
    <citation type="journal article" date="2014" name="PLoS Genet.">
        <title>Analysis of the Phlebiopsis gigantea genome, transcriptome and secretome provides insight into its pioneer colonization strategies of wood.</title>
        <authorList>
            <person name="Hori C."/>
            <person name="Ishida T."/>
            <person name="Igarashi K."/>
            <person name="Samejima M."/>
            <person name="Suzuki H."/>
            <person name="Master E."/>
            <person name="Ferreira P."/>
            <person name="Ruiz-Duenas F.J."/>
            <person name="Held B."/>
            <person name="Canessa P."/>
            <person name="Larrondo L.F."/>
            <person name="Schmoll M."/>
            <person name="Druzhinina I.S."/>
            <person name="Kubicek C.P."/>
            <person name="Gaskell J.A."/>
            <person name="Kersten P."/>
            <person name="St John F."/>
            <person name="Glasner J."/>
            <person name="Sabat G."/>
            <person name="Splinter BonDurant S."/>
            <person name="Syed K."/>
            <person name="Yadav J."/>
            <person name="Mgbeahuruike A.C."/>
            <person name="Kovalchuk A."/>
            <person name="Asiegbu F.O."/>
            <person name="Lackner G."/>
            <person name="Hoffmeister D."/>
            <person name="Rencoret J."/>
            <person name="Gutierrez A."/>
            <person name="Sun H."/>
            <person name="Lindquist E."/>
            <person name="Barry K."/>
            <person name="Riley R."/>
            <person name="Grigoriev I.V."/>
            <person name="Henrissat B."/>
            <person name="Kues U."/>
            <person name="Berka R.M."/>
            <person name="Martinez A.T."/>
            <person name="Covert S.F."/>
            <person name="Blanchette R.A."/>
            <person name="Cullen D."/>
        </authorList>
    </citation>
    <scope>NUCLEOTIDE SEQUENCE [LARGE SCALE GENOMIC DNA]</scope>
    <source>
        <strain evidence="1 2">11061_1 CR5-6</strain>
    </source>
</reference>
<keyword evidence="2" id="KW-1185">Reference proteome</keyword>
<accession>A0A0C3PLV0</accession>
<name>A0A0C3PLV0_PHLG1</name>
<dbReference type="EMBL" id="KN840495">
    <property type="protein sequence ID" value="KIP07523.1"/>
    <property type="molecule type" value="Genomic_DNA"/>
</dbReference>
<dbReference type="AlphaFoldDB" id="A0A0C3PLV0"/>
<feature type="non-terminal residue" evidence="1">
    <location>
        <position position="207"/>
    </location>
</feature>
<dbReference type="OrthoDB" id="3222453at2759"/>
<organism evidence="1 2">
    <name type="scientific">Phlebiopsis gigantea (strain 11061_1 CR5-6)</name>
    <name type="common">White-rot fungus</name>
    <name type="synonym">Peniophora gigantea</name>
    <dbReference type="NCBI Taxonomy" id="745531"/>
    <lineage>
        <taxon>Eukaryota</taxon>
        <taxon>Fungi</taxon>
        <taxon>Dikarya</taxon>
        <taxon>Basidiomycota</taxon>
        <taxon>Agaricomycotina</taxon>
        <taxon>Agaricomycetes</taxon>
        <taxon>Polyporales</taxon>
        <taxon>Phanerochaetaceae</taxon>
        <taxon>Phlebiopsis</taxon>
    </lineage>
</organism>
<evidence type="ECO:0000313" key="2">
    <source>
        <dbReference type="Proteomes" id="UP000053257"/>
    </source>
</evidence>
<gene>
    <name evidence="1" type="ORF">PHLGIDRAFT_89350</name>
</gene>
<dbReference type="STRING" id="745531.A0A0C3PLV0"/>
<dbReference type="Proteomes" id="UP000053257">
    <property type="component" value="Unassembled WGS sequence"/>
</dbReference>
<protein>
    <submittedName>
        <fullName evidence="1">Uncharacterized protein</fullName>
    </submittedName>
</protein>
<proteinExistence type="predicted"/>
<dbReference type="HOGENOM" id="CLU_021108_2_0_1"/>
<sequence length="207" mass="22959">MPVAPEILATTLEHYGHGRALWCPEPPADEGVPHQIQVGDVGYFDEDGGFKRLFNVRFDENHELNKGGVPEGFIPLQFSHRLISERENQFSPMPFYSRTVKSQEAEGHVQAQAGNYAGASLSYHFQCSNSEGGLLILRDGGDKTTVPCAQTITQYIRQHHDSWYAFATDPVKYGLECKPEDIIMVRGFVKTSAWAVAAFPDGGASQR</sequence>
<evidence type="ECO:0000313" key="1">
    <source>
        <dbReference type="EMBL" id="KIP07523.1"/>
    </source>
</evidence>